<feature type="repeat" description="TPR" evidence="4">
    <location>
        <begin position="216"/>
        <end position="249"/>
    </location>
</feature>
<dbReference type="OrthoDB" id="309339at2759"/>
<evidence type="ECO:0000256" key="1">
    <source>
        <dbReference type="ARBA" id="ARBA00022737"/>
    </source>
</evidence>
<feature type="repeat" description="TPR" evidence="4">
    <location>
        <begin position="250"/>
        <end position="283"/>
    </location>
</feature>
<dbReference type="SUPFAM" id="SSF48452">
    <property type="entry name" value="TPR-like"/>
    <property type="match status" value="1"/>
</dbReference>
<evidence type="ECO:0000256" key="2">
    <source>
        <dbReference type="ARBA" id="ARBA00022803"/>
    </source>
</evidence>
<feature type="repeat" description="TPR" evidence="4">
    <location>
        <begin position="352"/>
        <end position="385"/>
    </location>
</feature>
<feature type="compositionally biased region" description="Polar residues" evidence="5">
    <location>
        <begin position="1"/>
        <end position="42"/>
    </location>
</feature>
<dbReference type="RefSeq" id="XP_031552660.1">
    <property type="nucleotide sequence ID" value="XM_031696800.1"/>
</dbReference>
<dbReference type="Pfam" id="PF07719">
    <property type="entry name" value="TPR_2"/>
    <property type="match status" value="1"/>
</dbReference>
<name>A0A6P8HJ90_ACTTE</name>
<dbReference type="Pfam" id="PF13181">
    <property type="entry name" value="TPR_8"/>
    <property type="match status" value="2"/>
</dbReference>
<feature type="repeat" description="TPR" evidence="4">
    <location>
        <begin position="115"/>
        <end position="148"/>
    </location>
</feature>
<dbReference type="GO" id="GO:0061512">
    <property type="term" value="P:protein localization to cilium"/>
    <property type="evidence" value="ECO:0007669"/>
    <property type="project" value="TreeGrafter"/>
</dbReference>
<keyword evidence="6" id="KW-1185">Reference proteome</keyword>
<comment type="similarity">
    <text evidence="3">Belongs to the BBS4 family.</text>
</comment>
<feature type="compositionally biased region" description="Low complexity" evidence="5">
    <location>
        <begin position="505"/>
        <end position="517"/>
    </location>
</feature>
<reference evidence="7" key="1">
    <citation type="submission" date="2025-08" db="UniProtKB">
        <authorList>
            <consortium name="RefSeq"/>
        </authorList>
    </citation>
    <scope>IDENTIFICATION</scope>
    <source>
        <tissue evidence="7">Tentacle</tissue>
    </source>
</reference>
<dbReference type="PANTHER" id="PTHR44186">
    <property type="match status" value="1"/>
</dbReference>
<dbReference type="FunCoup" id="A0A6P8HJ90">
    <property type="interactions" value="554"/>
</dbReference>
<dbReference type="InterPro" id="IPR019734">
    <property type="entry name" value="TPR_rpt"/>
</dbReference>
<dbReference type="PROSITE" id="PS50005">
    <property type="entry name" value="TPR"/>
    <property type="match status" value="4"/>
</dbReference>
<evidence type="ECO:0000256" key="5">
    <source>
        <dbReference type="SAM" id="MobiDB-lite"/>
    </source>
</evidence>
<feature type="region of interest" description="Disordered" evidence="5">
    <location>
        <begin position="1"/>
        <end position="74"/>
    </location>
</feature>
<accession>A0A6P8HJ90</accession>
<keyword evidence="1" id="KW-0677">Repeat</keyword>
<evidence type="ECO:0000256" key="4">
    <source>
        <dbReference type="PROSITE-ProRule" id="PRU00339"/>
    </source>
</evidence>
<dbReference type="InParanoid" id="A0A6P8HJ90"/>
<dbReference type="GeneID" id="116289863"/>
<evidence type="ECO:0000256" key="3">
    <source>
        <dbReference type="ARBA" id="ARBA00023778"/>
    </source>
</evidence>
<dbReference type="PANTHER" id="PTHR44186:SF1">
    <property type="entry name" value="BARDET-BIEDL SYNDROME 4 PROTEIN"/>
    <property type="match status" value="1"/>
</dbReference>
<dbReference type="InterPro" id="IPR011990">
    <property type="entry name" value="TPR-like_helical_dom_sf"/>
</dbReference>
<protein>
    <submittedName>
        <fullName evidence="7">Bardet-Biedl syndrome 4 protein-like</fullName>
    </submittedName>
</protein>
<dbReference type="GO" id="GO:0060271">
    <property type="term" value="P:cilium assembly"/>
    <property type="evidence" value="ECO:0007669"/>
    <property type="project" value="TreeGrafter"/>
</dbReference>
<dbReference type="SMART" id="SM00028">
    <property type="entry name" value="TPR"/>
    <property type="match status" value="8"/>
</dbReference>
<dbReference type="Gene3D" id="1.25.40.10">
    <property type="entry name" value="Tetratricopeptide repeat domain"/>
    <property type="match status" value="2"/>
</dbReference>
<dbReference type="FunFam" id="1.25.40.10:FF:000237">
    <property type="entry name" value="Bardet-Biedl syndrome 4 (Human)"/>
    <property type="match status" value="1"/>
</dbReference>
<dbReference type="KEGG" id="aten:116289863"/>
<evidence type="ECO:0000313" key="6">
    <source>
        <dbReference type="Proteomes" id="UP000515163"/>
    </source>
</evidence>
<organism evidence="6 7">
    <name type="scientific">Actinia tenebrosa</name>
    <name type="common">Australian red waratah sea anemone</name>
    <dbReference type="NCBI Taxonomy" id="6105"/>
    <lineage>
        <taxon>Eukaryota</taxon>
        <taxon>Metazoa</taxon>
        <taxon>Cnidaria</taxon>
        <taxon>Anthozoa</taxon>
        <taxon>Hexacorallia</taxon>
        <taxon>Actiniaria</taxon>
        <taxon>Actiniidae</taxon>
        <taxon>Actinia</taxon>
    </lineage>
</organism>
<dbReference type="Proteomes" id="UP000515163">
    <property type="component" value="Unplaced"/>
</dbReference>
<keyword evidence="2 4" id="KW-0802">TPR repeat</keyword>
<dbReference type="PROSITE" id="PS50293">
    <property type="entry name" value="TPR_REGION"/>
    <property type="match status" value="1"/>
</dbReference>
<dbReference type="GO" id="GO:0036064">
    <property type="term" value="C:ciliary basal body"/>
    <property type="evidence" value="ECO:0007669"/>
    <property type="project" value="TreeGrafter"/>
</dbReference>
<dbReference type="AlphaFoldDB" id="A0A6P8HJ90"/>
<evidence type="ECO:0000313" key="7">
    <source>
        <dbReference type="RefSeq" id="XP_031552660.1"/>
    </source>
</evidence>
<feature type="region of interest" description="Disordered" evidence="5">
    <location>
        <begin position="491"/>
        <end position="525"/>
    </location>
</feature>
<proteinExistence type="inferred from homology"/>
<dbReference type="Pfam" id="PF13432">
    <property type="entry name" value="TPR_16"/>
    <property type="match status" value="2"/>
</dbReference>
<dbReference type="Pfam" id="PF13414">
    <property type="entry name" value="TPR_11"/>
    <property type="match status" value="1"/>
</dbReference>
<sequence>MASTSSLQSEGSHSVRSPTGTDSPSVAGSSPDGSVTSVKSPTSPKPLNGAAVPDAPSKQPPAKRSEAPKRRGKVPDLPVFERRNWLIHMHYVRKEFDKCKVLIKEQLFETQYMCEYALYAQALILRQEGKIQESLDLFQQTVKINPFNADNLKQVARSLFLLARHKAALEVYNEAAKLSSKDWEIYHNQGVCYLYLKDFEKAKDCLKHAIQYHRHDASFLQLGKIYLMEGDIESAIDTYKKAIEFSPENPDLMTTLGLLYLQIGMTQRAFEYLGNAMTYDPSHVKAILGAGSMIQTHGDFDVALTKYRIAASKIPESPHMWNNIGMCFFGKKKYVAAISCLKRAAYMAPFEWIIIYNLGLIHLTMQQYASAFHFLSAAITLKPKHGQLFQLLAIALTHLDDHDNAKQAYEQAIMLDIDDPAISLNYAIFLYNMEDRKQASRHFAAYEKKMEVFRKTKGGDIEREILETGNRLGPALQVGEKLVWDAEAKTTRIPSSKAQNDKNNSSPATSASSSAATLPEDGSFV</sequence>
<feature type="compositionally biased region" description="Polar residues" evidence="5">
    <location>
        <begin position="492"/>
        <end position="504"/>
    </location>
</feature>
<dbReference type="InterPro" id="IPR013105">
    <property type="entry name" value="TPR_2"/>
</dbReference>
<gene>
    <name evidence="7" type="primary">LOC116289863</name>
</gene>